<comment type="caution">
    <text evidence="4">The sequence shown here is derived from an EMBL/GenBank/DDBJ whole genome shotgun (WGS) entry which is preliminary data.</text>
</comment>
<dbReference type="RefSeq" id="WP_376886938.1">
    <property type="nucleotide sequence ID" value="NZ_JBHUHR010000039.1"/>
</dbReference>
<keyword evidence="2 4" id="KW-0012">Acyltransferase</keyword>
<evidence type="ECO:0000259" key="3">
    <source>
        <dbReference type="PROSITE" id="PS51186"/>
    </source>
</evidence>
<name>A0ABW4VQA4_9BACT</name>
<dbReference type="Pfam" id="PF13673">
    <property type="entry name" value="Acetyltransf_10"/>
    <property type="match status" value="1"/>
</dbReference>
<dbReference type="GO" id="GO:0016746">
    <property type="term" value="F:acyltransferase activity"/>
    <property type="evidence" value="ECO:0007669"/>
    <property type="project" value="UniProtKB-KW"/>
</dbReference>
<dbReference type="InterPro" id="IPR000182">
    <property type="entry name" value="GNAT_dom"/>
</dbReference>
<accession>A0ABW4VQA4</accession>
<feature type="domain" description="N-acetyltransferase" evidence="3">
    <location>
        <begin position="13"/>
        <end position="147"/>
    </location>
</feature>
<sequence length="150" mass="17550">MENYNFQILPYSNNFRSQLIDVWEKSVLATHSFLKPSDFESIKELVQSMDFNELDVFCLVQEEKVLGFIGVFDFKIEMLFLSPDYIGKNLGRKLLDFAINDLRADKVDVNEQNEHAVGFYQKFGFVVYERSELDDQGNAYPILRMRKIIG</sequence>
<dbReference type="Gene3D" id="3.40.630.30">
    <property type="match status" value="1"/>
</dbReference>
<protein>
    <submittedName>
        <fullName evidence="4">GNAT family N-acetyltransferase</fullName>
        <ecNumber evidence="4">2.3.1.-</ecNumber>
    </submittedName>
</protein>
<evidence type="ECO:0000313" key="4">
    <source>
        <dbReference type="EMBL" id="MFD2035911.1"/>
    </source>
</evidence>
<dbReference type="EMBL" id="JBHUHR010000039">
    <property type="protein sequence ID" value="MFD2035911.1"/>
    <property type="molecule type" value="Genomic_DNA"/>
</dbReference>
<gene>
    <name evidence="4" type="ORF">ACFSKL_13995</name>
</gene>
<dbReference type="InterPro" id="IPR016181">
    <property type="entry name" value="Acyl_CoA_acyltransferase"/>
</dbReference>
<evidence type="ECO:0000256" key="1">
    <source>
        <dbReference type="ARBA" id="ARBA00022679"/>
    </source>
</evidence>
<dbReference type="EC" id="2.3.1.-" evidence="4"/>
<dbReference type="CDD" id="cd04301">
    <property type="entry name" value="NAT_SF"/>
    <property type="match status" value="1"/>
</dbReference>
<dbReference type="PANTHER" id="PTHR43800:SF1">
    <property type="entry name" value="PEPTIDYL-LYSINE N-ACETYLTRANSFERASE YJAB"/>
    <property type="match status" value="1"/>
</dbReference>
<dbReference type="PANTHER" id="PTHR43800">
    <property type="entry name" value="PEPTIDYL-LYSINE N-ACETYLTRANSFERASE YJAB"/>
    <property type="match status" value="1"/>
</dbReference>
<dbReference type="SUPFAM" id="SSF55729">
    <property type="entry name" value="Acyl-CoA N-acyltransferases (Nat)"/>
    <property type="match status" value="1"/>
</dbReference>
<keyword evidence="1 4" id="KW-0808">Transferase</keyword>
<proteinExistence type="predicted"/>
<evidence type="ECO:0000256" key="2">
    <source>
        <dbReference type="ARBA" id="ARBA00023315"/>
    </source>
</evidence>
<reference evidence="5" key="1">
    <citation type="journal article" date="2019" name="Int. J. Syst. Evol. Microbiol.">
        <title>The Global Catalogue of Microorganisms (GCM) 10K type strain sequencing project: providing services to taxonomists for standard genome sequencing and annotation.</title>
        <authorList>
            <consortium name="The Broad Institute Genomics Platform"/>
            <consortium name="The Broad Institute Genome Sequencing Center for Infectious Disease"/>
            <person name="Wu L."/>
            <person name="Ma J."/>
        </authorList>
    </citation>
    <scope>NUCLEOTIDE SEQUENCE [LARGE SCALE GENOMIC DNA]</scope>
    <source>
        <strain evidence="5">CGMCC 1.15180</strain>
    </source>
</reference>
<keyword evidence="5" id="KW-1185">Reference proteome</keyword>
<dbReference type="Proteomes" id="UP001597361">
    <property type="component" value="Unassembled WGS sequence"/>
</dbReference>
<evidence type="ECO:0000313" key="5">
    <source>
        <dbReference type="Proteomes" id="UP001597361"/>
    </source>
</evidence>
<organism evidence="4 5">
    <name type="scientific">Belliella marina</name>
    <dbReference type="NCBI Taxonomy" id="1644146"/>
    <lineage>
        <taxon>Bacteria</taxon>
        <taxon>Pseudomonadati</taxon>
        <taxon>Bacteroidota</taxon>
        <taxon>Cytophagia</taxon>
        <taxon>Cytophagales</taxon>
        <taxon>Cyclobacteriaceae</taxon>
        <taxon>Belliella</taxon>
    </lineage>
</organism>
<dbReference type="PROSITE" id="PS51186">
    <property type="entry name" value="GNAT"/>
    <property type="match status" value="1"/>
</dbReference>